<evidence type="ECO:0000256" key="4">
    <source>
        <dbReference type="ARBA" id="ARBA00014657"/>
    </source>
</evidence>
<dbReference type="SUPFAM" id="SSF53901">
    <property type="entry name" value="Thiolase-like"/>
    <property type="match status" value="2"/>
</dbReference>
<keyword evidence="8" id="KW-0443">Lipid metabolism</keyword>
<dbReference type="InterPro" id="IPR014031">
    <property type="entry name" value="Ketoacyl_synth_C"/>
</dbReference>
<organism evidence="18 19">
    <name type="scientific">Micromonospora carbonacea</name>
    <dbReference type="NCBI Taxonomy" id="47853"/>
    <lineage>
        <taxon>Bacteria</taxon>
        <taxon>Bacillati</taxon>
        <taxon>Actinomycetota</taxon>
        <taxon>Actinomycetes</taxon>
        <taxon>Micromonosporales</taxon>
        <taxon>Micromonosporaceae</taxon>
        <taxon>Micromonospora</taxon>
    </lineage>
</organism>
<keyword evidence="10 14" id="KW-0012">Acyltransferase</keyword>
<evidence type="ECO:0000256" key="9">
    <source>
        <dbReference type="ARBA" id="ARBA00023160"/>
    </source>
</evidence>
<dbReference type="UniPathway" id="UPA00094"/>
<comment type="catalytic activity">
    <reaction evidence="13 14">
        <text>a fatty acyl-[ACP] + malonyl-[ACP] + H(+) = a 3-oxoacyl-[ACP] + holo-[ACP] + CO2</text>
        <dbReference type="Rhea" id="RHEA:22836"/>
        <dbReference type="Rhea" id="RHEA-COMP:9623"/>
        <dbReference type="Rhea" id="RHEA-COMP:9685"/>
        <dbReference type="Rhea" id="RHEA-COMP:9916"/>
        <dbReference type="Rhea" id="RHEA-COMP:14125"/>
        <dbReference type="ChEBI" id="CHEBI:15378"/>
        <dbReference type="ChEBI" id="CHEBI:16526"/>
        <dbReference type="ChEBI" id="CHEBI:64479"/>
        <dbReference type="ChEBI" id="CHEBI:78449"/>
        <dbReference type="ChEBI" id="CHEBI:78776"/>
        <dbReference type="ChEBI" id="CHEBI:138651"/>
    </reaction>
</comment>
<dbReference type="GO" id="GO:0004315">
    <property type="term" value="F:3-oxoacyl-[acyl-carrier-protein] synthase activity"/>
    <property type="evidence" value="ECO:0007669"/>
    <property type="project" value="UniProtKB-UniRule"/>
</dbReference>
<evidence type="ECO:0000313" key="18">
    <source>
        <dbReference type="EMBL" id="SCF17096.1"/>
    </source>
</evidence>
<dbReference type="EMBL" id="FMCT01000005">
    <property type="protein sequence ID" value="SCF17096.1"/>
    <property type="molecule type" value="Genomic_DNA"/>
</dbReference>
<evidence type="ECO:0000256" key="8">
    <source>
        <dbReference type="ARBA" id="ARBA00023098"/>
    </source>
</evidence>
<dbReference type="InterPro" id="IPR000794">
    <property type="entry name" value="Beta-ketoacyl_synthase"/>
</dbReference>
<keyword evidence="7" id="KW-0276">Fatty acid metabolism</keyword>
<dbReference type="GO" id="GO:0030497">
    <property type="term" value="P:fatty acid elongation"/>
    <property type="evidence" value="ECO:0007669"/>
    <property type="project" value="UniProtKB-ARBA"/>
</dbReference>
<dbReference type="NCBIfam" id="TIGR03150">
    <property type="entry name" value="fabF"/>
    <property type="match status" value="1"/>
</dbReference>
<feature type="domain" description="Ketosynthase family 3 (KS3)" evidence="17">
    <location>
        <begin position="12"/>
        <end position="420"/>
    </location>
</feature>
<evidence type="ECO:0000256" key="12">
    <source>
        <dbReference type="ARBA" id="ARBA00047318"/>
    </source>
</evidence>
<dbReference type="PIRSF" id="PIRSF000447">
    <property type="entry name" value="KAS_II"/>
    <property type="match status" value="1"/>
</dbReference>
<dbReference type="FunFam" id="3.40.47.10:FF:000018">
    <property type="entry name" value="3-oxoacyl-[acyl-carrier-protein] synthase 2"/>
    <property type="match status" value="1"/>
</dbReference>
<dbReference type="PANTHER" id="PTHR11712">
    <property type="entry name" value="POLYKETIDE SYNTHASE-RELATED"/>
    <property type="match status" value="1"/>
</dbReference>
<feature type="active site" description="For beta-ketoacyl synthase activity" evidence="15">
    <location>
        <position position="173"/>
    </location>
</feature>
<evidence type="ECO:0000256" key="11">
    <source>
        <dbReference type="ARBA" id="ARBA00024006"/>
    </source>
</evidence>
<sequence>MPEKWGRGGMVGGDVVITGIGAVTPLGLDRESTWHGLLAGKSGVGAITAFDAADLPTRIAAEVRGFDPAAHFTPKRARRMARFSQFAVVAAREAVADARLTVDPEHADRVGVVVNAAVAGFDTVEAATRGLLAPVPSAPSAQFVPSSLTNMPACEIAIDLGAHGPVNASALACASGAYALLDARRLILSGEADVVVCGGTDAAITPAMFAGLVSMGAMSERNADPAGASRPFAADRDGFVFGEGAVVLVLESAEHARRRGATPYATLAGGALTSDAFHVSAPAPGGVHAAAAIRQAVARSGLRPDDVDYICAHGTSTKANDRTETVAIRAALGDAADRVAVSAPKSMLGHLIGAAGALGAMVCAMAIREQVVPPTINLHEPDPECDLDYVPHQAREMPVRAALTNAFGFGGQNCVAVFTAPPSRGEPR</sequence>
<dbReference type="CDD" id="cd00834">
    <property type="entry name" value="KAS_I_II"/>
    <property type="match status" value="1"/>
</dbReference>
<evidence type="ECO:0000256" key="5">
    <source>
        <dbReference type="ARBA" id="ARBA00022516"/>
    </source>
</evidence>
<dbReference type="PANTHER" id="PTHR11712:SF336">
    <property type="entry name" value="3-OXOACYL-[ACYL-CARRIER-PROTEIN] SYNTHASE, MITOCHONDRIAL"/>
    <property type="match status" value="1"/>
</dbReference>
<evidence type="ECO:0000256" key="6">
    <source>
        <dbReference type="ARBA" id="ARBA00022679"/>
    </source>
</evidence>
<comment type="function">
    <text evidence="11 14">Involved in the type II fatty acid elongation cycle. Catalyzes the elongation of a wide range of acyl-ACP by the addition of two carbons from malonyl-ACP to an acyl acceptor. Can efficiently catalyze the conversion of palmitoleoyl-ACP (cis-hexadec-9-enoyl-ACP) to cis-vaccenoyl-ACP (cis-octadec-11-enoyl-ACP), an essential step in the thermal regulation of fatty acid composition.</text>
</comment>
<dbReference type="FunFam" id="3.40.47.10:FF:000029">
    <property type="entry name" value="3-oxoacyl-[acyl-carrier-protein] synthase 1"/>
    <property type="match status" value="1"/>
</dbReference>
<dbReference type="RefSeq" id="WP_256095456.1">
    <property type="nucleotide sequence ID" value="NZ_FMCT01000005.1"/>
</dbReference>
<evidence type="ECO:0000256" key="15">
    <source>
        <dbReference type="PIRSR" id="PIRSR000447-1"/>
    </source>
</evidence>
<gene>
    <name evidence="18" type="ORF">GA0070563_105449</name>
</gene>
<dbReference type="InterPro" id="IPR016039">
    <property type="entry name" value="Thiolase-like"/>
</dbReference>
<name>A0A1C4Y8Y2_9ACTN</name>
<dbReference type="PROSITE" id="PS52004">
    <property type="entry name" value="KS3_2"/>
    <property type="match status" value="1"/>
</dbReference>
<keyword evidence="6 14" id="KW-0808">Transferase</keyword>
<dbReference type="EC" id="2.3.1.179" evidence="3 14"/>
<evidence type="ECO:0000256" key="3">
    <source>
        <dbReference type="ARBA" id="ARBA00012356"/>
    </source>
</evidence>
<evidence type="ECO:0000256" key="16">
    <source>
        <dbReference type="RuleBase" id="RU003694"/>
    </source>
</evidence>
<dbReference type="NCBIfam" id="NF005589">
    <property type="entry name" value="PRK07314.1"/>
    <property type="match status" value="1"/>
</dbReference>
<comment type="catalytic activity">
    <reaction evidence="12 14">
        <text>(9Z)-hexadecenoyl-[ACP] + malonyl-[ACP] + H(+) = 3-oxo-(11Z)-octadecenoyl-[ACP] + holo-[ACP] + CO2</text>
        <dbReference type="Rhea" id="RHEA:55040"/>
        <dbReference type="Rhea" id="RHEA-COMP:9623"/>
        <dbReference type="Rhea" id="RHEA-COMP:9685"/>
        <dbReference type="Rhea" id="RHEA-COMP:10800"/>
        <dbReference type="Rhea" id="RHEA-COMP:14074"/>
        <dbReference type="ChEBI" id="CHEBI:15378"/>
        <dbReference type="ChEBI" id="CHEBI:16526"/>
        <dbReference type="ChEBI" id="CHEBI:64479"/>
        <dbReference type="ChEBI" id="CHEBI:78449"/>
        <dbReference type="ChEBI" id="CHEBI:83989"/>
        <dbReference type="ChEBI" id="CHEBI:138538"/>
        <dbReference type="EC" id="2.3.1.179"/>
    </reaction>
</comment>
<evidence type="ECO:0000313" key="19">
    <source>
        <dbReference type="Proteomes" id="UP000183585"/>
    </source>
</evidence>
<evidence type="ECO:0000256" key="7">
    <source>
        <dbReference type="ARBA" id="ARBA00022832"/>
    </source>
</evidence>
<comment type="pathway">
    <text evidence="1 14">Lipid metabolism; fatty acid biosynthesis.</text>
</comment>
<evidence type="ECO:0000256" key="10">
    <source>
        <dbReference type="ARBA" id="ARBA00023315"/>
    </source>
</evidence>
<reference evidence="19" key="1">
    <citation type="submission" date="2016-06" db="EMBL/GenBank/DDBJ databases">
        <authorList>
            <person name="Varghese N."/>
            <person name="Submissions Spin"/>
        </authorList>
    </citation>
    <scope>NUCLEOTIDE SEQUENCE [LARGE SCALE GENOMIC DNA]</scope>
    <source>
        <strain evidence="19">DSM 43168</strain>
    </source>
</reference>
<comment type="similarity">
    <text evidence="2 14 16">Belongs to the thiolase-like superfamily. Beta-ketoacyl-ACP synthases family.</text>
</comment>
<protein>
    <recommendedName>
        <fullName evidence="4 14">3-oxoacyl-[acyl-carrier-protein] synthase 2</fullName>
        <ecNumber evidence="3 14">2.3.1.179</ecNumber>
    </recommendedName>
</protein>
<dbReference type="InterPro" id="IPR014030">
    <property type="entry name" value="Ketoacyl_synth_N"/>
</dbReference>
<keyword evidence="5 14" id="KW-0444">Lipid biosynthesis</keyword>
<dbReference type="Pfam" id="PF00109">
    <property type="entry name" value="ketoacyl-synt"/>
    <property type="match status" value="1"/>
</dbReference>
<dbReference type="Pfam" id="PF02801">
    <property type="entry name" value="Ketoacyl-synt_C"/>
    <property type="match status" value="1"/>
</dbReference>
<dbReference type="AlphaFoldDB" id="A0A1C4Y8Y2"/>
<evidence type="ECO:0000256" key="1">
    <source>
        <dbReference type="ARBA" id="ARBA00005194"/>
    </source>
</evidence>
<dbReference type="GO" id="GO:0005829">
    <property type="term" value="C:cytosol"/>
    <property type="evidence" value="ECO:0007669"/>
    <property type="project" value="TreeGrafter"/>
</dbReference>
<evidence type="ECO:0000256" key="2">
    <source>
        <dbReference type="ARBA" id="ARBA00008467"/>
    </source>
</evidence>
<evidence type="ECO:0000256" key="14">
    <source>
        <dbReference type="PIRNR" id="PIRNR000447"/>
    </source>
</evidence>
<dbReference type="Proteomes" id="UP000183585">
    <property type="component" value="Unassembled WGS sequence"/>
</dbReference>
<dbReference type="InterPro" id="IPR017568">
    <property type="entry name" value="3-oxoacyl-ACP_synth-2"/>
</dbReference>
<dbReference type="InterPro" id="IPR020841">
    <property type="entry name" value="PKS_Beta-ketoAc_synthase_dom"/>
</dbReference>
<keyword evidence="9 14" id="KW-0275">Fatty acid biosynthesis</keyword>
<dbReference type="SMART" id="SM00825">
    <property type="entry name" value="PKS_KS"/>
    <property type="match status" value="1"/>
</dbReference>
<accession>A0A1C4Y8Y2</accession>
<proteinExistence type="inferred from homology"/>
<keyword evidence="19" id="KW-1185">Reference proteome</keyword>
<dbReference type="STRING" id="47853.TK50_00150"/>
<evidence type="ECO:0000259" key="17">
    <source>
        <dbReference type="PROSITE" id="PS52004"/>
    </source>
</evidence>
<dbReference type="Gene3D" id="3.40.47.10">
    <property type="match status" value="1"/>
</dbReference>
<evidence type="ECO:0000256" key="13">
    <source>
        <dbReference type="ARBA" id="ARBA00047659"/>
    </source>
</evidence>